<dbReference type="GO" id="GO:0006801">
    <property type="term" value="P:superoxide metabolic process"/>
    <property type="evidence" value="ECO:0007669"/>
    <property type="project" value="InterPro"/>
</dbReference>
<name>A0A9Y2NHG2_9PSEU</name>
<dbReference type="InterPro" id="IPR036423">
    <property type="entry name" value="SOD-like_Cu/Zn_dom_sf"/>
</dbReference>
<evidence type="ECO:0000259" key="4">
    <source>
        <dbReference type="Pfam" id="PF00080"/>
    </source>
</evidence>
<reference evidence="5 6" key="1">
    <citation type="submission" date="2023-06" db="EMBL/GenBank/DDBJ databases">
        <authorList>
            <person name="Oyuntsetseg B."/>
            <person name="Kim S.B."/>
        </authorList>
    </citation>
    <scope>NUCLEOTIDE SEQUENCE [LARGE SCALE GENOMIC DNA]</scope>
    <source>
        <strain evidence="5 6">4-36</strain>
    </source>
</reference>
<accession>A0A9Y2NHG2</accession>
<dbReference type="Proteomes" id="UP001239397">
    <property type="component" value="Chromosome"/>
</dbReference>
<dbReference type="Gene3D" id="2.60.40.200">
    <property type="entry name" value="Superoxide dismutase, copper/zinc binding domain"/>
    <property type="match status" value="1"/>
</dbReference>
<dbReference type="GO" id="GO:0046872">
    <property type="term" value="F:metal ion binding"/>
    <property type="evidence" value="ECO:0007669"/>
    <property type="project" value="InterPro"/>
</dbReference>
<sequence>MKTSSAVLGAVIMSALAACSAGSARTVVPAGVAAGTTAWTTHGRFAAPTAALPLPDLRTYQPELVPVGAEITLVTKRSGAGASLTVTLAGVIPNRLYTAHVHTGACGADPSGSGPHYQEEKDSHQPSVDPAFANPANEVWLDLVTDGDGRGTATVTTAWFFRKGEANSLVLHAAKTHTEPGMAGKAGARIACVTEQFGR</sequence>
<evidence type="ECO:0000256" key="1">
    <source>
        <dbReference type="ARBA" id="ARBA00010457"/>
    </source>
</evidence>
<organism evidence="5 6">
    <name type="scientific">Amycolatopsis mongoliensis</name>
    <dbReference type="NCBI Taxonomy" id="715475"/>
    <lineage>
        <taxon>Bacteria</taxon>
        <taxon>Bacillati</taxon>
        <taxon>Actinomycetota</taxon>
        <taxon>Actinomycetes</taxon>
        <taxon>Pseudonocardiales</taxon>
        <taxon>Pseudonocardiaceae</taxon>
        <taxon>Amycolatopsis</taxon>
    </lineage>
</organism>
<dbReference type="RefSeq" id="WP_285994654.1">
    <property type="nucleotide sequence ID" value="NZ_CP127295.1"/>
</dbReference>
<feature type="region of interest" description="Disordered" evidence="2">
    <location>
        <begin position="107"/>
        <end position="131"/>
    </location>
</feature>
<keyword evidence="3" id="KW-0732">Signal</keyword>
<feature type="domain" description="Superoxide dismutase copper/zinc binding" evidence="4">
    <location>
        <begin position="71"/>
        <end position="192"/>
    </location>
</feature>
<dbReference type="Pfam" id="PF00080">
    <property type="entry name" value="Sod_Cu"/>
    <property type="match status" value="1"/>
</dbReference>
<protein>
    <submittedName>
        <fullName evidence="5">Superoxide dismutase family protein</fullName>
    </submittedName>
</protein>
<evidence type="ECO:0000313" key="6">
    <source>
        <dbReference type="Proteomes" id="UP001239397"/>
    </source>
</evidence>
<dbReference type="EMBL" id="CP127295">
    <property type="protein sequence ID" value="WIX98169.1"/>
    <property type="molecule type" value="Genomic_DNA"/>
</dbReference>
<dbReference type="AlphaFoldDB" id="A0A9Y2NHG2"/>
<proteinExistence type="inferred from homology"/>
<dbReference type="PROSITE" id="PS51257">
    <property type="entry name" value="PROKAR_LIPOPROTEIN"/>
    <property type="match status" value="1"/>
</dbReference>
<comment type="similarity">
    <text evidence="1">Belongs to the Cu-Zn superoxide dismutase family.</text>
</comment>
<dbReference type="KEGG" id="amog:QRX60_29335"/>
<dbReference type="InterPro" id="IPR001424">
    <property type="entry name" value="SOD_Cu_Zn_dom"/>
</dbReference>
<dbReference type="SUPFAM" id="SSF49329">
    <property type="entry name" value="Cu,Zn superoxide dismutase-like"/>
    <property type="match status" value="1"/>
</dbReference>
<keyword evidence="6" id="KW-1185">Reference proteome</keyword>
<evidence type="ECO:0000256" key="2">
    <source>
        <dbReference type="SAM" id="MobiDB-lite"/>
    </source>
</evidence>
<evidence type="ECO:0000313" key="5">
    <source>
        <dbReference type="EMBL" id="WIX98169.1"/>
    </source>
</evidence>
<feature type="signal peptide" evidence="3">
    <location>
        <begin position="1"/>
        <end position="17"/>
    </location>
</feature>
<feature type="chain" id="PRO_5040775329" evidence="3">
    <location>
        <begin position="18"/>
        <end position="199"/>
    </location>
</feature>
<evidence type="ECO:0000256" key="3">
    <source>
        <dbReference type="SAM" id="SignalP"/>
    </source>
</evidence>
<gene>
    <name evidence="5" type="ORF">QRX60_29335</name>
</gene>